<proteinExistence type="predicted"/>
<comment type="caution">
    <text evidence="2">The sequence shown here is derived from an EMBL/GenBank/DDBJ whole genome shotgun (WGS) entry which is preliminary data.</text>
</comment>
<dbReference type="Gene3D" id="3.30.420.10">
    <property type="entry name" value="Ribonuclease H-like superfamily/Ribonuclease H"/>
    <property type="match status" value="1"/>
</dbReference>
<evidence type="ECO:0000313" key="2">
    <source>
        <dbReference type="EMBL" id="KAL0362128.1"/>
    </source>
</evidence>
<dbReference type="PANTHER" id="PTHR48475:SF1">
    <property type="entry name" value="RNASE H TYPE-1 DOMAIN-CONTAINING PROTEIN"/>
    <property type="match status" value="1"/>
</dbReference>
<gene>
    <name evidence="2" type="ORF">Scaly_1168000</name>
</gene>
<dbReference type="CDD" id="cd09279">
    <property type="entry name" value="RNase_HI_like"/>
    <property type="match status" value="1"/>
</dbReference>
<dbReference type="GO" id="GO:0003676">
    <property type="term" value="F:nucleic acid binding"/>
    <property type="evidence" value="ECO:0007669"/>
    <property type="project" value="InterPro"/>
</dbReference>
<dbReference type="GO" id="GO:0004523">
    <property type="term" value="F:RNA-DNA hybrid ribonuclease activity"/>
    <property type="evidence" value="ECO:0007669"/>
    <property type="project" value="InterPro"/>
</dbReference>
<protein>
    <recommendedName>
        <fullName evidence="1">RNase H type-1 domain-containing protein</fullName>
    </recommendedName>
</protein>
<dbReference type="PANTHER" id="PTHR48475">
    <property type="entry name" value="RIBONUCLEASE H"/>
    <property type="match status" value="1"/>
</dbReference>
<sequence length="132" mass="14899">MFVNGSSTSSRSGVGIVIKSPETNYMEYAIALEFPASNNEAEYEAILLGNRLIHAAGDRNVCAYSNSKLVVSQVEGEYEARQEKMTKYLAKLREEIDKFEELRLEWIPRKKNLMTDQLVILASSNQFTRGGE</sequence>
<evidence type="ECO:0000259" key="1">
    <source>
        <dbReference type="Pfam" id="PF13456"/>
    </source>
</evidence>
<name>A0AAW2Q2Z0_9LAMI</name>
<dbReference type="EMBL" id="JACGWM010000007">
    <property type="protein sequence ID" value="KAL0362128.1"/>
    <property type="molecule type" value="Genomic_DNA"/>
</dbReference>
<dbReference type="InterPro" id="IPR002156">
    <property type="entry name" value="RNaseH_domain"/>
</dbReference>
<feature type="domain" description="RNase H type-1" evidence="1">
    <location>
        <begin position="4"/>
        <end position="119"/>
    </location>
</feature>
<organism evidence="2">
    <name type="scientific">Sesamum calycinum</name>
    <dbReference type="NCBI Taxonomy" id="2727403"/>
    <lineage>
        <taxon>Eukaryota</taxon>
        <taxon>Viridiplantae</taxon>
        <taxon>Streptophyta</taxon>
        <taxon>Embryophyta</taxon>
        <taxon>Tracheophyta</taxon>
        <taxon>Spermatophyta</taxon>
        <taxon>Magnoliopsida</taxon>
        <taxon>eudicotyledons</taxon>
        <taxon>Gunneridae</taxon>
        <taxon>Pentapetalae</taxon>
        <taxon>asterids</taxon>
        <taxon>lamiids</taxon>
        <taxon>Lamiales</taxon>
        <taxon>Pedaliaceae</taxon>
        <taxon>Sesamum</taxon>
    </lineage>
</organism>
<accession>A0AAW2Q2Z0</accession>
<dbReference type="Pfam" id="PF13456">
    <property type="entry name" value="RVT_3"/>
    <property type="match status" value="1"/>
</dbReference>
<reference evidence="2" key="1">
    <citation type="submission" date="2020-06" db="EMBL/GenBank/DDBJ databases">
        <authorList>
            <person name="Li T."/>
            <person name="Hu X."/>
            <person name="Zhang T."/>
            <person name="Song X."/>
            <person name="Zhang H."/>
            <person name="Dai N."/>
            <person name="Sheng W."/>
            <person name="Hou X."/>
            <person name="Wei L."/>
        </authorList>
    </citation>
    <scope>NUCLEOTIDE SEQUENCE</scope>
    <source>
        <strain evidence="2">KEN8</strain>
        <tissue evidence="2">Leaf</tissue>
    </source>
</reference>
<dbReference type="SUPFAM" id="SSF53098">
    <property type="entry name" value="Ribonuclease H-like"/>
    <property type="match status" value="1"/>
</dbReference>
<dbReference type="AlphaFoldDB" id="A0AAW2Q2Z0"/>
<dbReference type="InterPro" id="IPR012337">
    <property type="entry name" value="RNaseH-like_sf"/>
</dbReference>
<dbReference type="InterPro" id="IPR036397">
    <property type="entry name" value="RNaseH_sf"/>
</dbReference>
<reference evidence="2" key="2">
    <citation type="journal article" date="2024" name="Plant">
        <title>Genomic evolution and insights into agronomic trait innovations of Sesamum species.</title>
        <authorList>
            <person name="Miao H."/>
            <person name="Wang L."/>
            <person name="Qu L."/>
            <person name="Liu H."/>
            <person name="Sun Y."/>
            <person name="Le M."/>
            <person name="Wang Q."/>
            <person name="Wei S."/>
            <person name="Zheng Y."/>
            <person name="Lin W."/>
            <person name="Duan Y."/>
            <person name="Cao H."/>
            <person name="Xiong S."/>
            <person name="Wang X."/>
            <person name="Wei L."/>
            <person name="Li C."/>
            <person name="Ma Q."/>
            <person name="Ju M."/>
            <person name="Zhao R."/>
            <person name="Li G."/>
            <person name="Mu C."/>
            <person name="Tian Q."/>
            <person name="Mei H."/>
            <person name="Zhang T."/>
            <person name="Gao T."/>
            <person name="Zhang H."/>
        </authorList>
    </citation>
    <scope>NUCLEOTIDE SEQUENCE</scope>
    <source>
        <strain evidence="2">KEN8</strain>
    </source>
</reference>